<dbReference type="Proteomes" id="UP000694892">
    <property type="component" value="Chromosome 8L"/>
</dbReference>
<evidence type="ECO:0000256" key="10">
    <source>
        <dbReference type="ARBA" id="ARBA00040623"/>
    </source>
</evidence>
<feature type="transmembrane region" description="Helical" evidence="12">
    <location>
        <begin position="82"/>
        <end position="102"/>
    </location>
</feature>
<evidence type="ECO:0000256" key="3">
    <source>
        <dbReference type="ARBA" id="ARBA00007351"/>
    </source>
</evidence>
<keyword evidence="4 12" id="KW-0812">Transmembrane</keyword>
<keyword evidence="7 12" id="KW-1133">Transmembrane helix</keyword>
<dbReference type="AlphaFoldDB" id="A0A974C646"/>
<dbReference type="SUPFAM" id="SSF81423">
    <property type="entry name" value="Mitochondrial cytochrome c oxidase subunit VIIb"/>
    <property type="match status" value="1"/>
</dbReference>
<accession>A0A974C646</accession>
<dbReference type="Pfam" id="PF05392">
    <property type="entry name" value="COX7B"/>
    <property type="match status" value="1"/>
</dbReference>
<dbReference type="PANTHER" id="PTHR16716">
    <property type="entry name" value="CYTOCHROME C OXIDASE SUBUNIT 7B, MITOCHONDRIAL"/>
    <property type="match status" value="1"/>
</dbReference>
<proteinExistence type="inferred from homology"/>
<dbReference type="Gene3D" id="4.10.51.10">
    <property type="entry name" value="Cytochrome C Oxidase, chain K"/>
    <property type="match status" value="1"/>
</dbReference>
<dbReference type="GO" id="GO:0006123">
    <property type="term" value="P:mitochondrial electron transport, cytochrome c to oxygen"/>
    <property type="evidence" value="ECO:0007669"/>
    <property type="project" value="InterPro"/>
</dbReference>
<evidence type="ECO:0000256" key="12">
    <source>
        <dbReference type="SAM" id="Phobius"/>
    </source>
</evidence>
<evidence type="ECO:0000256" key="2">
    <source>
        <dbReference type="ARBA" id="ARBA00004673"/>
    </source>
</evidence>
<comment type="subcellular location">
    <subcellularLocation>
        <location evidence="1">Mitochondrion inner membrane</location>
        <topology evidence="1">Single-pass membrane protein</topology>
    </subcellularLocation>
</comment>
<evidence type="ECO:0000313" key="13">
    <source>
        <dbReference type="EMBL" id="OCT67394.1"/>
    </source>
</evidence>
<dbReference type="EMBL" id="CM004480">
    <property type="protein sequence ID" value="OCT67394.1"/>
    <property type="molecule type" value="Genomic_DNA"/>
</dbReference>
<evidence type="ECO:0000256" key="4">
    <source>
        <dbReference type="ARBA" id="ARBA00022692"/>
    </source>
</evidence>
<evidence type="ECO:0000313" key="14">
    <source>
        <dbReference type="Proteomes" id="UP000694892"/>
    </source>
</evidence>
<keyword evidence="9 12" id="KW-0472">Membrane</keyword>
<dbReference type="InterPro" id="IPR023272">
    <property type="entry name" value="Cyt_c_oxidase_suVIIB_dom_sf"/>
</dbReference>
<dbReference type="PANTHER" id="PTHR16716:SF0">
    <property type="entry name" value="CYTOCHROME C OXIDASE SUBUNIT 7B, MITOCHONDRIAL"/>
    <property type="match status" value="1"/>
</dbReference>
<protein>
    <recommendedName>
        <fullName evidence="10">Cytochrome c oxidase subunit 7B, mitochondrial</fullName>
    </recommendedName>
    <alternativeName>
        <fullName evidence="11">Cytochrome c oxidase polypeptide VIIb</fullName>
    </alternativeName>
</protein>
<gene>
    <name evidence="13" type="ORF">XELAEV_18038689mg</name>
</gene>
<dbReference type="InterPro" id="IPR008433">
    <property type="entry name" value="Cyt_c_oxidase_suVIIB"/>
</dbReference>
<evidence type="ECO:0000256" key="8">
    <source>
        <dbReference type="ARBA" id="ARBA00023128"/>
    </source>
</evidence>
<evidence type="ECO:0000256" key="5">
    <source>
        <dbReference type="ARBA" id="ARBA00022792"/>
    </source>
</evidence>
<keyword evidence="8" id="KW-0496">Mitochondrion</keyword>
<dbReference type="GO" id="GO:0045277">
    <property type="term" value="C:respiratory chain complex IV"/>
    <property type="evidence" value="ECO:0007669"/>
    <property type="project" value="TreeGrafter"/>
</dbReference>
<name>A0A974C646_XENLA</name>
<dbReference type="FunFam" id="4.10.51.10:FF:000001">
    <property type="entry name" value="Cytochrome c oxidase subunit 7B, mitochondrial"/>
    <property type="match status" value="1"/>
</dbReference>
<evidence type="ECO:0000256" key="1">
    <source>
        <dbReference type="ARBA" id="ARBA00004434"/>
    </source>
</evidence>
<evidence type="ECO:0000256" key="11">
    <source>
        <dbReference type="ARBA" id="ARBA00041642"/>
    </source>
</evidence>
<evidence type="ECO:0000256" key="7">
    <source>
        <dbReference type="ARBA" id="ARBA00022989"/>
    </source>
</evidence>
<dbReference type="GO" id="GO:0005743">
    <property type="term" value="C:mitochondrial inner membrane"/>
    <property type="evidence" value="ECO:0007669"/>
    <property type="project" value="UniProtKB-SubCell"/>
</dbReference>
<comment type="pathway">
    <text evidence="2">Energy metabolism; oxidative phosphorylation.</text>
</comment>
<evidence type="ECO:0000256" key="6">
    <source>
        <dbReference type="ARBA" id="ARBA00022946"/>
    </source>
</evidence>
<organism evidence="13 14">
    <name type="scientific">Xenopus laevis</name>
    <name type="common">African clawed frog</name>
    <dbReference type="NCBI Taxonomy" id="8355"/>
    <lineage>
        <taxon>Eukaryota</taxon>
        <taxon>Metazoa</taxon>
        <taxon>Chordata</taxon>
        <taxon>Craniata</taxon>
        <taxon>Vertebrata</taxon>
        <taxon>Euteleostomi</taxon>
        <taxon>Amphibia</taxon>
        <taxon>Batrachia</taxon>
        <taxon>Anura</taxon>
        <taxon>Pipoidea</taxon>
        <taxon>Pipidae</taxon>
        <taxon>Xenopodinae</taxon>
        <taxon>Xenopus</taxon>
        <taxon>Xenopus</taxon>
    </lineage>
</organism>
<feature type="transmembrane region" description="Helical" evidence="12">
    <location>
        <begin position="40"/>
        <end position="62"/>
    </location>
</feature>
<dbReference type="OMA" id="CIQLPIA"/>
<keyword evidence="5" id="KW-0999">Mitochondrion inner membrane</keyword>
<keyword evidence="6" id="KW-0809">Transit peptide</keyword>
<evidence type="ECO:0000256" key="9">
    <source>
        <dbReference type="ARBA" id="ARBA00023136"/>
    </source>
</evidence>
<reference evidence="14" key="1">
    <citation type="journal article" date="2016" name="Nature">
        <title>Genome evolution in the allotetraploid frog Xenopus laevis.</title>
        <authorList>
            <person name="Session A.M."/>
            <person name="Uno Y."/>
            <person name="Kwon T."/>
            <person name="Chapman J.A."/>
            <person name="Toyoda A."/>
            <person name="Takahashi S."/>
            <person name="Fukui A."/>
            <person name="Hikosaka A."/>
            <person name="Suzuki A."/>
            <person name="Kondo M."/>
            <person name="van Heeringen S.J."/>
            <person name="Quigley I."/>
            <person name="Heinz S."/>
            <person name="Ogino H."/>
            <person name="Ochi H."/>
            <person name="Hellsten U."/>
            <person name="Lyons J.B."/>
            <person name="Simakov O."/>
            <person name="Putnam N."/>
            <person name="Stites J."/>
            <person name="Kuroki Y."/>
            <person name="Tanaka T."/>
            <person name="Michiue T."/>
            <person name="Watanabe M."/>
            <person name="Bogdanovic O."/>
            <person name="Lister R."/>
            <person name="Georgiou G."/>
            <person name="Paranjpe S.S."/>
            <person name="van Kruijsbergen I."/>
            <person name="Shu S."/>
            <person name="Carlson J."/>
            <person name="Kinoshita T."/>
            <person name="Ohta Y."/>
            <person name="Mawaribuchi S."/>
            <person name="Jenkins J."/>
            <person name="Grimwood J."/>
            <person name="Schmutz J."/>
            <person name="Mitros T."/>
            <person name="Mozaffari S.V."/>
            <person name="Suzuki Y."/>
            <person name="Haramoto Y."/>
            <person name="Yamamoto T.S."/>
            <person name="Takagi C."/>
            <person name="Heald R."/>
            <person name="Miller K."/>
            <person name="Haudenschild C."/>
            <person name="Kitzman J."/>
            <person name="Nakayama T."/>
            <person name="Izutsu Y."/>
            <person name="Robert J."/>
            <person name="Fortriede J."/>
            <person name="Burns K."/>
            <person name="Lotay V."/>
            <person name="Karimi K."/>
            <person name="Yasuoka Y."/>
            <person name="Dichmann D.S."/>
            <person name="Flajnik M.F."/>
            <person name="Houston D.W."/>
            <person name="Shendure J."/>
            <person name="DuPasquier L."/>
            <person name="Vize P.D."/>
            <person name="Zorn A.M."/>
            <person name="Ito M."/>
            <person name="Marcotte E.M."/>
            <person name="Wallingford J.B."/>
            <person name="Ito Y."/>
            <person name="Asashima M."/>
            <person name="Ueno N."/>
            <person name="Matsuda Y."/>
            <person name="Veenstra G.J."/>
            <person name="Fujiyama A."/>
            <person name="Harland R.M."/>
            <person name="Taira M."/>
            <person name="Rokhsar D.S."/>
        </authorList>
    </citation>
    <scope>NUCLEOTIDE SEQUENCE [LARGE SCALE GENOMIC DNA]</scope>
    <source>
        <strain evidence="14">J</strain>
    </source>
</reference>
<dbReference type="CDD" id="cd01403">
    <property type="entry name" value="Cyt_c_Oxidase_VIIb"/>
    <property type="match status" value="1"/>
</dbReference>
<comment type="similarity">
    <text evidence="3">Belongs to the cytochrome c oxidase VIIb family.</text>
</comment>
<sequence length="125" mass="13761">MHCATAVPLTNEAWRQAGRISPAAILFVPICFKGTGRRPCILLCVTMFPLVKSALALTGRGIQRTVSRQAHHKAGPDFHDKYGNIILLSGTVFCASIWTYVITQTGIAWNLSPVGRITPKEWKDQ</sequence>